<dbReference type="Gene3D" id="2.120.10.30">
    <property type="entry name" value="TolB, C-terminal domain"/>
    <property type="match status" value="2"/>
</dbReference>
<dbReference type="InterPro" id="IPR011042">
    <property type="entry name" value="6-blade_b-propeller_TolB-like"/>
</dbReference>
<protein>
    <submittedName>
        <fullName evidence="1">Uncharacterized protein</fullName>
    </submittedName>
</protein>
<reference evidence="1 2" key="1">
    <citation type="submission" date="2017-08" db="EMBL/GenBank/DDBJ databases">
        <title>Infants hospitalized years apart are colonized by the same room-sourced microbial strains.</title>
        <authorList>
            <person name="Brooks B."/>
            <person name="Olm M.R."/>
            <person name="Firek B.A."/>
            <person name="Baker R."/>
            <person name="Thomas B.C."/>
            <person name="Morowitz M.J."/>
            <person name="Banfield J.F."/>
        </authorList>
    </citation>
    <scope>NUCLEOTIDE SEQUENCE [LARGE SCALE GENOMIC DNA]</scope>
    <source>
        <strain evidence="1">S2_003_000_R2_14</strain>
    </source>
</reference>
<organism evidence="1 2">
    <name type="scientific">Archangium gephyra</name>
    <dbReference type="NCBI Taxonomy" id="48"/>
    <lineage>
        <taxon>Bacteria</taxon>
        <taxon>Pseudomonadati</taxon>
        <taxon>Myxococcota</taxon>
        <taxon>Myxococcia</taxon>
        <taxon>Myxococcales</taxon>
        <taxon>Cystobacterineae</taxon>
        <taxon>Archangiaceae</taxon>
        <taxon>Archangium</taxon>
    </lineage>
</organism>
<name>A0A2W5T3S0_9BACT</name>
<comment type="caution">
    <text evidence="1">The sequence shown here is derived from an EMBL/GenBank/DDBJ whole genome shotgun (WGS) entry which is preliminary data.</text>
</comment>
<proteinExistence type="predicted"/>
<evidence type="ECO:0000313" key="2">
    <source>
        <dbReference type="Proteomes" id="UP000249061"/>
    </source>
</evidence>
<dbReference type="EMBL" id="QFQP01000018">
    <property type="protein sequence ID" value="PZR10169.1"/>
    <property type="molecule type" value="Genomic_DNA"/>
</dbReference>
<dbReference type="Proteomes" id="UP000249061">
    <property type="component" value="Unassembled WGS sequence"/>
</dbReference>
<gene>
    <name evidence="1" type="ORF">DI536_20255</name>
</gene>
<accession>A0A2W5T3S0</accession>
<sequence length="539" mass="59060">MVALVALAGCKEKKNANGDAKSVIARVKQEKNAARAPVLGTRVLEGEAQDLRASPDGTVVTVLLEAQKPNIQGVPPPMRLGQLWAVSTKGGPAQKLGNGVTNMPGGWMISPDSRWILFSAGWDPRKQEGELYAQDTLKLDGERQRIAPAVTYFVPSDDGSMLAYVQDGVLHAGKLPAGPFPQLAGDVSTAEFSADGRYLYFRRKFAAAGGLYQVDLKAARPEPVRILDQVTEYTVLRTGKYVVVNARATPADATLELHVFDVATLKGRKLSDDAQRYRISRDGEFIAWRTNGGPDDGVLYLAKTAGGEPRELGKKVNDFDFSADGKRFVFRDNYRELALGGRDASREDTKLVERVGDLMLVQMPDAAPVLLARQSPNFLFAPTGSTLAYTARIDRPEVTRRLYLLPEGAEKGIALKDWLYEYQFASTGDALYFRSECLREGRACDLNSISTTPGPDEKPKKHVESTFSFRLAADGKRALVAIAHLTDLTYDIAIRNFETGEQKIIDQYVQWPAILLATGGVAYLVDEKNRPGVYVANSL</sequence>
<evidence type="ECO:0000313" key="1">
    <source>
        <dbReference type="EMBL" id="PZR10169.1"/>
    </source>
</evidence>
<dbReference type="AlphaFoldDB" id="A0A2W5T3S0"/>
<dbReference type="SUPFAM" id="SSF82171">
    <property type="entry name" value="DPP6 N-terminal domain-like"/>
    <property type="match status" value="1"/>
</dbReference>